<dbReference type="SMART" id="SM00347">
    <property type="entry name" value="HTH_MARR"/>
    <property type="match status" value="1"/>
</dbReference>
<accession>A0AB39U582</accession>
<feature type="domain" description="HTH marR-type" evidence="1">
    <location>
        <begin position="3"/>
        <end position="138"/>
    </location>
</feature>
<sequence length="147" mass="16284">MSHKQLAVSLAYTSRTMVLELNNALADCFRPLNLTCVQAEALLALKPIEPATLTELSEHLVAESGHPSRLVSRLVQRGLIERSPSPSDGRANLLHLTEHGRELAQQAEAARKPLIDIVKRNNPEEIERLLAVMRSLSSDLKLYSSQN</sequence>
<dbReference type="KEGG" id="baqk:QN215_07505"/>
<dbReference type="InterPro" id="IPR036388">
    <property type="entry name" value="WH-like_DNA-bd_sf"/>
</dbReference>
<dbReference type="PROSITE" id="PS50995">
    <property type="entry name" value="HTH_MARR_2"/>
    <property type="match status" value="1"/>
</dbReference>
<organism evidence="2">
    <name type="scientific">Bifidobacterium aquikefiricola</name>
    <dbReference type="NCBI Taxonomy" id="3059038"/>
    <lineage>
        <taxon>Bacteria</taxon>
        <taxon>Bacillati</taxon>
        <taxon>Actinomycetota</taxon>
        <taxon>Actinomycetes</taxon>
        <taxon>Bifidobacteriales</taxon>
        <taxon>Bifidobacteriaceae</taxon>
        <taxon>Bifidobacterium</taxon>
    </lineage>
</organism>
<dbReference type="EMBL" id="CP129674">
    <property type="protein sequence ID" value="XDS44111.1"/>
    <property type="molecule type" value="Genomic_DNA"/>
</dbReference>
<dbReference type="Gene3D" id="1.10.10.10">
    <property type="entry name" value="Winged helix-like DNA-binding domain superfamily/Winged helix DNA-binding domain"/>
    <property type="match status" value="1"/>
</dbReference>
<reference evidence="2" key="1">
    <citation type="submission" date="2023-07" db="EMBL/GenBank/DDBJ databases">
        <title>Bifidobacterium aquikefiriaerophilum sp. nov. and Bifidobacterium eccum sp. nov., isolated from water kefir.</title>
        <authorList>
            <person name="Breselge S."/>
            <person name="Bellassi P."/>
            <person name="Barcenilla C."/>
            <person name="Alvarez-Ordonez A."/>
            <person name="Morelli L."/>
            <person name="Cotter P.D."/>
        </authorList>
    </citation>
    <scope>NUCLEOTIDE SEQUENCE</scope>
    <source>
        <strain evidence="2">WK041_4_12</strain>
    </source>
</reference>
<proteinExistence type="predicted"/>
<name>A0AB39U582_9BIFI</name>
<evidence type="ECO:0000259" key="1">
    <source>
        <dbReference type="PROSITE" id="PS50995"/>
    </source>
</evidence>
<dbReference type="PANTHER" id="PTHR33164">
    <property type="entry name" value="TRANSCRIPTIONAL REGULATOR, MARR FAMILY"/>
    <property type="match status" value="1"/>
</dbReference>
<dbReference type="InterPro" id="IPR039422">
    <property type="entry name" value="MarR/SlyA-like"/>
</dbReference>
<dbReference type="SUPFAM" id="SSF46785">
    <property type="entry name" value="Winged helix' DNA-binding domain"/>
    <property type="match status" value="1"/>
</dbReference>
<dbReference type="Pfam" id="PF01047">
    <property type="entry name" value="MarR"/>
    <property type="match status" value="1"/>
</dbReference>
<protein>
    <submittedName>
        <fullName evidence="2">MarR family transcriptional regulator</fullName>
    </submittedName>
</protein>
<dbReference type="InterPro" id="IPR000835">
    <property type="entry name" value="HTH_MarR-typ"/>
</dbReference>
<dbReference type="InterPro" id="IPR036390">
    <property type="entry name" value="WH_DNA-bd_sf"/>
</dbReference>
<dbReference type="GO" id="GO:0006950">
    <property type="term" value="P:response to stress"/>
    <property type="evidence" value="ECO:0007669"/>
    <property type="project" value="TreeGrafter"/>
</dbReference>
<gene>
    <name evidence="2" type="ORF">QN215_07505</name>
</gene>
<dbReference type="RefSeq" id="WP_369343707.1">
    <property type="nucleotide sequence ID" value="NZ_CP129674.1"/>
</dbReference>
<evidence type="ECO:0000313" key="2">
    <source>
        <dbReference type="EMBL" id="XDS44111.1"/>
    </source>
</evidence>
<dbReference type="PANTHER" id="PTHR33164:SF43">
    <property type="entry name" value="HTH-TYPE TRANSCRIPTIONAL REPRESSOR YETL"/>
    <property type="match status" value="1"/>
</dbReference>
<dbReference type="AlphaFoldDB" id="A0AB39U582"/>
<dbReference type="GO" id="GO:0003700">
    <property type="term" value="F:DNA-binding transcription factor activity"/>
    <property type="evidence" value="ECO:0007669"/>
    <property type="project" value="InterPro"/>
</dbReference>